<comment type="similarity">
    <text evidence="11">Belongs to the inward rectifier-type potassium channel (TC 1.A.2.1) family.</text>
</comment>
<dbReference type="AlphaFoldDB" id="A0A7S2JZ67"/>
<dbReference type="SUPFAM" id="SSF81324">
    <property type="entry name" value="Voltage-gated potassium channels"/>
    <property type="match status" value="1"/>
</dbReference>
<keyword evidence="5 11" id="KW-0851">Voltage-gated channel</keyword>
<evidence type="ECO:0000259" key="15">
    <source>
        <dbReference type="Pfam" id="PF17655"/>
    </source>
</evidence>
<keyword evidence="9 13" id="KW-0472">Membrane</keyword>
<dbReference type="Gene3D" id="1.10.287.70">
    <property type="match status" value="1"/>
</dbReference>
<evidence type="ECO:0000256" key="11">
    <source>
        <dbReference type="RuleBase" id="RU003822"/>
    </source>
</evidence>
<dbReference type="PANTHER" id="PTHR11767">
    <property type="entry name" value="INWARD RECTIFIER POTASSIUM CHANNEL"/>
    <property type="match status" value="1"/>
</dbReference>
<evidence type="ECO:0000256" key="4">
    <source>
        <dbReference type="ARBA" id="ARBA00022692"/>
    </source>
</evidence>
<evidence type="ECO:0000256" key="12">
    <source>
        <dbReference type="SAM" id="MobiDB-lite"/>
    </source>
</evidence>
<feature type="transmembrane region" description="Helical" evidence="13">
    <location>
        <begin position="196"/>
        <end position="218"/>
    </location>
</feature>
<feature type="transmembrane region" description="Helical" evidence="13">
    <location>
        <begin position="106"/>
        <end position="128"/>
    </location>
</feature>
<feature type="domain" description="Inward rectifier potassium channel C-terminal" evidence="15">
    <location>
        <begin position="231"/>
        <end position="286"/>
    </location>
</feature>
<reference evidence="16" key="1">
    <citation type="submission" date="2021-01" db="EMBL/GenBank/DDBJ databases">
        <authorList>
            <person name="Corre E."/>
            <person name="Pelletier E."/>
            <person name="Niang G."/>
            <person name="Scheremetjew M."/>
            <person name="Finn R."/>
            <person name="Kale V."/>
            <person name="Holt S."/>
            <person name="Cochrane G."/>
            <person name="Meng A."/>
            <person name="Brown T."/>
            <person name="Cohen L."/>
        </authorList>
    </citation>
    <scope>NUCLEOTIDE SEQUENCE</scope>
    <source>
        <strain evidence="16">B650</strain>
    </source>
</reference>
<evidence type="ECO:0000256" key="3">
    <source>
        <dbReference type="ARBA" id="ARBA00022538"/>
    </source>
</evidence>
<keyword evidence="8 11" id="KW-0406">Ion transport</keyword>
<name>A0A7S2JZ67_9STRA</name>
<evidence type="ECO:0000256" key="10">
    <source>
        <dbReference type="ARBA" id="ARBA00023303"/>
    </source>
</evidence>
<dbReference type="InterPro" id="IPR014756">
    <property type="entry name" value="Ig_E-set"/>
</dbReference>
<dbReference type="GO" id="GO:1990573">
    <property type="term" value="P:potassium ion import across plasma membrane"/>
    <property type="evidence" value="ECO:0007669"/>
    <property type="project" value="TreeGrafter"/>
</dbReference>
<evidence type="ECO:0000259" key="14">
    <source>
        <dbReference type="Pfam" id="PF01007"/>
    </source>
</evidence>
<evidence type="ECO:0000256" key="7">
    <source>
        <dbReference type="ARBA" id="ARBA00022989"/>
    </source>
</evidence>
<dbReference type="SUPFAM" id="SSF81296">
    <property type="entry name" value="E set domains"/>
    <property type="match status" value="1"/>
</dbReference>
<dbReference type="GO" id="GO:0005886">
    <property type="term" value="C:plasma membrane"/>
    <property type="evidence" value="ECO:0007669"/>
    <property type="project" value="TreeGrafter"/>
</dbReference>
<dbReference type="GO" id="GO:0034702">
    <property type="term" value="C:monoatomic ion channel complex"/>
    <property type="evidence" value="ECO:0007669"/>
    <property type="project" value="UniProtKB-KW"/>
</dbReference>
<accession>A0A7S2JZ67</accession>
<protein>
    <recommendedName>
        <fullName evidence="17">Inward rectifier potassium channel C-terminal domain-containing protein</fullName>
    </recommendedName>
</protein>
<feature type="region of interest" description="Disordered" evidence="12">
    <location>
        <begin position="279"/>
        <end position="299"/>
    </location>
</feature>
<evidence type="ECO:0000256" key="8">
    <source>
        <dbReference type="ARBA" id="ARBA00023065"/>
    </source>
</evidence>
<dbReference type="InterPro" id="IPR016449">
    <property type="entry name" value="K_chnl_inward-rec_Kir"/>
</dbReference>
<dbReference type="Gene3D" id="2.60.40.1400">
    <property type="entry name" value="G protein-activated inward rectifier potassium channel 1"/>
    <property type="match status" value="1"/>
</dbReference>
<keyword evidence="2 11" id="KW-0813">Transport</keyword>
<dbReference type="GO" id="GO:0005242">
    <property type="term" value="F:inward rectifier potassium channel activity"/>
    <property type="evidence" value="ECO:0007669"/>
    <property type="project" value="InterPro"/>
</dbReference>
<keyword evidence="4 11" id="KW-0812">Transmembrane</keyword>
<dbReference type="Pfam" id="PF17655">
    <property type="entry name" value="IRK_C"/>
    <property type="match status" value="2"/>
</dbReference>
<evidence type="ECO:0000256" key="5">
    <source>
        <dbReference type="ARBA" id="ARBA00022882"/>
    </source>
</evidence>
<evidence type="ECO:0000256" key="2">
    <source>
        <dbReference type="ARBA" id="ARBA00022448"/>
    </source>
</evidence>
<feature type="domain" description="Potassium channel inwardly rectifying transmembrane" evidence="14">
    <location>
        <begin position="77"/>
        <end position="223"/>
    </location>
</feature>
<feature type="region of interest" description="Disordered" evidence="12">
    <location>
        <begin position="1"/>
        <end position="23"/>
    </location>
</feature>
<keyword evidence="10 11" id="KW-0407">Ion channel</keyword>
<keyword evidence="7 13" id="KW-1133">Transmembrane helix</keyword>
<organism evidence="16">
    <name type="scientific">Leptocylindrus danicus</name>
    <dbReference type="NCBI Taxonomy" id="163516"/>
    <lineage>
        <taxon>Eukaryota</taxon>
        <taxon>Sar</taxon>
        <taxon>Stramenopiles</taxon>
        <taxon>Ochrophyta</taxon>
        <taxon>Bacillariophyta</taxon>
        <taxon>Coscinodiscophyceae</taxon>
        <taxon>Chaetocerotophycidae</taxon>
        <taxon>Leptocylindrales</taxon>
        <taxon>Leptocylindraceae</taxon>
        <taxon>Leptocylindrus</taxon>
    </lineage>
</organism>
<evidence type="ECO:0000256" key="1">
    <source>
        <dbReference type="ARBA" id="ARBA00004141"/>
    </source>
</evidence>
<dbReference type="PANTHER" id="PTHR11767:SF103">
    <property type="entry name" value="POTASSIUM CHANNEL INWARDLY RECTIFYING TRANSMEMBRANE DOMAIN-CONTAINING PROTEIN"/>
    <property type="match status" value="1"/>
</dbReference>
<evidence type="ECO:0000256" key="6">
    <source>
        <dbReference type="ARBA" id="ARBA00022958"/>
    </source>
</evidence>
<feature type="domain" description="Inward rectifier potassium channel C-terminal" evidence="15">
    <location>
        <begin position="402"/>
        <end position="450"/>
    </location>
</feature>
<evidence type="ECO:0000313" key="16">
    <source>
        <dbReference type="EMBL" id="CAD9561776.1"/>
    </source>
</evidence>
<evidence type="ECO:0008006" key="17">
    <source>
        <dbReference type="Google" id="ProtNLM"/>
    </source>
</evidence>
<dbReference type="InterPro" id="IPR041647">
    <property type="entry name" value="IRK_C"/>
</dbReference>
<feature type="compositionally biased region" description="Basic and acidic residues" evidence="12">
    <location>
        <begin position="1"/>
        <end position="10"/>
    </location>
</feature>
<keyword evidence="6 11" id="KW-0630">Potassium</keyword>
<dbReference type="GO" id="GO:0034765">
    <property type="term" value="P:regulation of monoatomic ion transmembrane transport"/>
    <property type="evidence" value="ECO:0007669"/>
    <property type="project" value="TreeGrafter"/>
</dbReference>
<gene>
    <name evidence="16" type="ORF">LDAN0321_LOCUS3210</name>
</gene>
<evidence type="ECO:0000256" key="9">
    <source>
        <dbReference type="ARBA" id="ARBA00023136"/>
    </source>
</evidence>
<comment type="subcellular location">
    <subcellularLocation>
        <location evidence="1 11">Membrane</location>
        <topology evidence="1 11">Multi-pass membrane protein</topology>
    </subcellularLocation>
</comment>
<dbReference type="InterPro" id="IPR013518">
    <property type="entry name" value="K_chnl_inward-rec_Kir_cyto"/>
</dbReference>
<evidence type="ECO:0000256" key="13">
    <source>
        <dbReference type="SAM" id="Phobius"/>
    </source>
</evidence>
<dbReference type="EMBL" id="HBGY01005276">
    <property type="protein sequence ID" value="CAD9561776.1"/>
    <property type="molecule type" value="Transcribed_RNA"/>
</dbReference>
<sequence>MPSADKESVRHRTPLLQGNNQDDDTVSLGTCSLAEFSTHTANRTSRRKYYKQQMQLGGNTRMLDRSAGYHQSRGEWRIHRKIPDKFHVYWFQDVFHTILNLPTWRIFAIMFVAYLCIVTGFALLYLLIAKVNMYVVDVPINGSSDEASTGENSVTKSYCGMDIDNFSEAMYFSISTMTTIGYGISDYYFGDCWTPFAAVFMQVFTALTFNAVAIGVIFQRLSRGQNRATTVVFSDKAIIRRIKGKLYFMFQLCELRKHQLVEAHVRVYCVRHEREHKESNDVEMRKESSSSNDVDEEEEPDTCYFQTHAMRLQHPDDALGGFLLMALPNVVVHRLDKFSPLMPPAKWTDASGQIHSWNGSDCSRSSADFPALLKRECDEDEEKVIVGENQFAQQQEEITKFIKDRESELVVLIEGIDEITGSTIQCRHSYRYDDIVWNHTFAPCVLPKQRKVQNNGSRTSVVDGCTLDLSRFHELIPTPLNSESSPLIANIG</sequence>
<keyword evidence="3 11" id="KW-0633">Potassium transport</keyword>
<proteinExistence type="inferred from homology"/>
<dbReference type="InterPro" id="IPR040445">
    <property type="entry name" value="Kir_TM"/>
</dbReference>
<feature type="compositionally biased region" description="Basic and acidic residues" evidence="12">
    <location>
        <begin position="279"/>
        <end position="288"/>
    </location>
</feature>
<dbReference type="Pfam" id="PF01007">
    <property type="entry name" value="IRK"/>
    <property type="match status" value="1"/>
</dbReference>